<dbReference type="InterPro" id="IPR005770">
    <property type="entry name" value="PhnD"/>
</dbReference>
<comment type="similarity">
    <text evidence="1">Belongs to the phosphate/phosphite/phosphonate binding protein family.</text>
</comment>
<proteinExistence type="inferred from homology"/>
<protein>
    <recommendedName>
        <fullName evidence="5">Phosphonate ABC transporter substrate-binding protein</fullName>
    </recommendedName>
</protein>
<dbReference type="EMBL" id="AVBC01000020">
    <property type="protein sequence ID" value="ERL51765.1"/>
    <property type="molecule type" value="Genomic_DNA"/>
</dbReference>
<evidence type="ECO:0000256" key="1">
    <source>
        <dbReference type="ARBA" id="ARBA00007162"/>
    </source>
</evidence>
<dbReference type="InterPro" id="IPR030836">
    <property type="entry name" value="ABC_peri_PhnD-like"/>
</dbReference>
<evidence type="ECO:0000313" key="4">
    <source>
        <dbReference type="Proteomes" id="UP000019113"/>
    </source>
</evidence>
<reference evidence="3 4" key="1">
    <citation type="submission" date="2013-08" db="EMBL/GenBank/DDBJ databases">
        <title>draft genome of Halomonas huanghegensis, strain BJGMM-B45T.</title>
        <authorList>
            <person name="Miao C."/>
            <person name="Wan Y."/>
            <person name="Jin W."/>
        </authorList>
    </citation>
    <scope>NUCLEOTIDE SEQUENCE [LARGE SCALE GENOMIC DNA]</scope>
    <source>
        <strain evidence="3 4">BJGMM-B45</strain>
    </source>
</reference>
<dbReference type="NCBIfam" id="TIGR01098">
    <property type="entry name" value="3A0109s03R"/>
    <property type="match status" value="1"/>
</dbReference>
<dbReference type="STRING" id="1178482.AR456_15645"/>
<dbReference type="CDD" id="cd13572">
    <property type="entry name" value="PBP2_PnhD_2"/>
    <property type="match status" value="1"/>
</dbReference>
<organism evidence="3 4">
    <name type="scientific">Halomonas huangheensis</name>
    <dbReference type="NCBI Taxonomy" id="1178482"/>
    <lineage>
        <taxon>Bacteria</taxon>
        <taxon>Pseudomonadati</taxon>
        <taxon>Pseudomonadota</taxon>
        <taxon>Gammaproteobacteria</taxon>
        <taxon>Oceanospirillales</taxon>
        <taxon>Halomonadaceae</taxon>
        <taxon>Halomonas</taxon>
    </lineage>
</organism>
<accession>W1NA01</accession>
<dbReference type="AlphaFoldDB" id="W1NA01"/>
<evidence type="ECO:0000256" key="2">
    <source>
        <dbReference type="ARBA" id="ARBA00022729"/>
    </source>
</evidence>
<name>W1NA01_9GAMM</name>
<keyword evidence="2" id="KW-0732">Signal</keyword>
<dbReference type="Pfam" id="PF12974">
    <property type="entry name" value="Phosphonate-bd"/>
    <property type="match status" value="1"/>
</dbReference>
<dbReference type="PATRIC" id="fig|1178482.3.peg.1444"/>
<keyword evidence="4" id="KW-1185">Reference proteome</keyword>
<dbReference type="Gene3D" id="3.40.190.10">
    <property type="entry name" value="Periplasmic binding protein-like II"/>
    <property type="match status" value="2"/>
</dbReference>
<dbReference type="eggNOG" id="COG3221">
    <property type="taxonomic scope" value="Bacteria"/>
</dbReference>
<evidence type="ECO:0000313" key="3">
    <source>
        <dbReference type="EMBL" id="ERL51765.1"/>
    </source>
</evidence>
<gene>
    <name evidence="3" type="ORF">BJB45_11410</name>
</gene>
<dbReference type="GO" id="GO:0043190">
    <property type="term" value="C:ATP-binding cassette (ABC) transporter complex"/>
    <property type="evidence" value="ECO:0007669"/>
    <property type="project" value="InterPro"/>
</dbReference>
<dbReference type="Proteomes" id="UP000019113">
    <property type="component" value="Unassembled WGS sequence"/>
</dbReference>
<dbReference type="PANTHER" id="PTHR35841:SF1">
    <property type="entry name" value="PHOSPHONATES-BINDING PERIPLASMIC PROTEIN"/>
    <property type="match status" value="1"/>
</dbReference>
<dbReference type="GO" id="GO:0055085">
    <property type="term" value="P:transmembrane transport"/>
    <property type="evidence" value="ECO:0007669"/>
    <property type="project" value="InterPro"/>
</dbReference>
<comment type="caution">
    <text evidence="3">The sequence shown here is derived from an EMBL/GenBank/DDBJ whole genome shotgun (WGS) entry which is preliminary data.</text>
</comment>
<sequence length="305" mass="33480">MLTSDINAAQRLHTDILMRHTLPVLGLILVTGPLAATSALADTFRFTAIPDEDESRLVERFSKVADYLEGELGVDVEYVPVKSYGAAVTAFRNDQVQLAWFGGLSGVQARRLVPGSEALAQGAEDAEFTSYFIANQSTGLEPGEELPDAAEDMTFTFGAKTSTSGRLMPEHYLRQRFDEAPEGTFSRVGFSGDHSRTIALVEAGTYDIGAVNFSVWDAAVEEGRVDTDKVQVIWTTPSYPDYQWTLRGDADERFGDGFTDQVRQALLEMTDPDLLESFPRSGFIPADNSMYAPIEEVAENLGLIR</sequence>
<dbReference type="PANTHER" id="PTHR35841">
    <property type="entry name" value="PHOSPHONATES-BINDING PERIPLASMIC PROTEIN"/>
    <property type="match status" value="1"/>
</dbReference>
<dbReference type="NCBIfam" id="TIGR04553">
    <property type="entry name" value="ABC_peri_selen"/>
    <property type="match status" value="1"/>
</dbReference>
<evidence type="ECO:0008006" key="5">
    <source>
        <dbReference type="Google" id="ProtNLM"/>
    </source>
</evidence>
<dbReference type="SUPFAM" id="SSF53850">
    <property type="entry name" value="Periplasmic binding protein-like II"/>
    <property type="match status" value="1"/>
</dbReference>